<evidence type="ECO:0000313" key="5">
    <source>
        <dbReference type="Proteomes" id="UP000366051"/>
    </source>
</evidence>
<name>A0A5Q2N9Z4_9FIRM</name>
<evidence type="ECO:0000313" key="4">
    <source>
        <dbReference type="EMBL" id="QGG49100.1"/>
    </source>
</evidence>
<feature type="domain" description="CBS" evidence="3">
    <location>
        <begin position="7"/>
        <end position="63"/>
    </location>
</feature>
<evidence type="ECO:0000259" key="3">
    <source>
        <dbReference type="PROSITE" id="PS51371"/>
    </source>
</evidence>
<organism evidence="4 5">
    <name type="scientific">Heliorestis convoluta</name>
    <dbReference type="NCBI Taxonomy" id="356322"/>
    <lineage>
        <taxon>Bacteria</taxon>
        <taxon>Bacillati</taxon>
        <taxon>Bacillota</taxon>
        <taxon>Clostridia</taxon>
        <taxon>Eubacteriales</taxon>
        <taxon>Heliobacteriaceae</taxon>
        <taxon>Heliorestis</taxon>
    </lineage>
</organism>
<feature type="domain" description="CBS" evidence="3">
    <location>
        <begin position="72"/>
        <end position="127"/>
    </location>
</feature>
<gene>
    <name evidence="4" type="ORF">FTV88_3025</name>
</gene>
<dbReference type="PANTHER" id="PTHR43080">
    <property type="entry name" value="CBS DOMAIN-CONTAINING PROTEIN CBSX3, MITOCHONDRIAL"/>
    <property type="match status" value="1"/>
</dbReference>
<proteinExistence type="predicted"/>
<accession>A0A5Q2N9Z4</accession>
<dbReference type="PANTHER" id="PTHR43080:SF2">
    <property type="entry name" value="CBS DOMAIN-CONTAINING PROTEIN"/>
    <property type="match status" value="1"/>
</dbReference>
<dbReference type="KEGG" id="hcv:FTV88_3025"/>
<dbReference type="PROSITE" id="PS51371">
    <property type="entry name" value="CBS"/>
    <property type="match status" value="2"/>
</dbReference>
<dbReference type="Pfam" id="PF00571">
    <property type="entry name" value="CBS"/>
    <property type="match status" value="2"/>
</dbReference>
<protein>
    <submittedName>
        <fullName evidence="4">CBS domain-containing protein</fullName>
    </submittedName>
</protein>
<evidence type="ECO:0000256" key="2">
    <source>
        <dbReference type="PROSITE-ProRule" id="PRU00703"/>
    </source>
</evidence>
<keyword evidence="5" id="KW-1185">Reference proteome</keyword>
<dbReference type="Proteomes" id="UP000366051">
    <property type="component" value="Chromosome"/>
</dbReference>
<dbReference type="SUPFAM" id="SSF54631">
    <property type="entry name" value="CBS-domain pair"/>
    <property type="match status" value="1"/>
</dbReference>
<dbReference type="EMBL" id="CP045875">
    <property type="protein sequence ID" value="QGG49100.1"/>
    <property type="molecule type" value="Genomic_DNA"/>
</dbReference>
<dbReference type="Gene3D" id="3.10.580.10">
    <property type="entry name" value="CBS-domain"/>
    <property type="match status" value="1"/>
</dbReference>
<sequence>MLVEAKMISPAITTTMTTPISEALRVMTERIIRRLPVVDDQGRLVGIVTHHDIDRAMRAPGVIAYTPVEWVMTRNPVSVDRSKRLADAVVMMKKYKVSCLPVLEGEEVVGILSVSDIMNLCYELLEEKEIKEQEQVDPS</sequence>
<dbReference type="AlphaFoldDB" id="A0A5Q2N9Z4"/>
<reference evidence="5" key="1">
    <citation type="submission" date="2019-11" db="EMBL/GenBank/DDBJ databases">
        <title>Genome sequence of Heliorestis convoluta strain HH, an alkaliphilic and minimalistic phototrophic bacterium from a soda lake in Egypt.</title>
        <authorList>
            <person name="Dewey E.D."/>
            <person name="Stokes L.M."/>
            <person name="Burchell B.M."/>
            <person name="Shaffer K.N."/>
            <person name="Huntington A.M."/>
            <person name="Baker J.M."/>
            <person name="Nadendla S."/>
            <person name="Giglio M.G."/>
            <person name="Touchman J.W."/>
            <person name="Blankenship R.E."/>
            <person name="Madigan M.T."/>
            <person name="Sattley W.M."/>
        </authorList>
    </citation>
    <scope>NUCLEOTIDE SEQUENCE [LARGE SCALE GENOMIC DNA]</scope>
    <source>
        <strain evidence="5">HH</strain>
    </source>
</reference>
<dbReference type="InterPro" id="IPR000644">
    <property type="entry name" value="CBS_dom"/>
</dbReference>
<evidence type="ECO:0000256" key="1">
    <source>
        <dbReference type="ARBA" id="ARBA00023122"/>
    </source>
</evidence>
<keyword evidence="1 2" id="KW-0129">CBS domain</keyword>
<dbReference type="SMART" id="SM00116">
    <property type="entry name" value="CBS"/>
    <property type="match status" value="2"/>
</dbReference>
<dbReference type="InterPro" id="IPR051257">
    <property type="entry name" value="Diverse_CBS-Domain"/>
</dbReference>
<dbReference type="InterPro" id="IPR046342">
    <property type="entry name" value="CBS_dom_sf"/>
</dbReference>